<keyword evidence="2" id="KW-0472">Membrane</keyword>
<dbReference type="EMBL" id="JBHSUS010000001">
    <property type="protein sequence ID" value="MFC6438778.1"/>
    <property type="molecule type" value="Genomic_DNA"/>
</dbReference>
<evidence type="ECO:0000256" key="1">
    <source>
        <dbReference type="SAM" id="Coils"/>
    </source>
</evidence>
<dbReference type="InterPro" id="IPR052534">
    <property type="entry name" value="Extracell_DNA_Util/SecSys_Comp"/>
</dbReference>
<feature type="coiled-coil region" evidence="1">
    <location>
        <begin position="64"/>
        <end position="94"/>
    </location>
</feature>
<accession>A0ABW1XFE9</accession>
<dbReference type="PANTHER" id="PTHR40278">
    <property type="entry name" value="DNA UTILIZATION PROTEIN HOFN"/>
    <property type="match status" value="1"/>
</dbReference>
<feature type="transmembrane region" description="Helical" evidence="2">
    <location>
        <begin position="21"/>
        <end position="43"/>
    </location>
</feature>
<protein>
    <submittedName>
        <fullName evidence="3">PilN domain-containing protein</fullName>
    </submittedName>
</protein>
<gene>
    <name evidence="3" type="ORF">ACFP85_01205</name>
</gene>
<dbReference type="Proteomes" id="UP001596364">
    <property type="component" value="Unassembled WGS sequence"/>
</dbReference>
<organism evidence="3 4">
    <name type="scientific">Pseudobowmanella zhangzhouensis</name>
    <dbReference type="NCBI Taxonomy" id="1537679"/>
    <lineage>
        <taxon>Bacteria</taxon>
        <taxon>Pseudomonadati</taxon>
        <taxon>Pseudomonadota</taxon>
        <taxon>Gammaproteobacteria</taxon>
        <taxon>Alteromonadales</taxon>
        <taxon>Alteromonadaceae</taxon>
    </lineage>
</organism>
<dbReference type="PANTHER" id="PTHR40278:SF2">
    <property type="entry name" value="TYPE IV PILUS INNER MEMBRANE COMPONENT PILN"/>
    <property type="match status" value="1"/>
</dbReference>
<comment type="caution">
    <text evidence="3">The sequence shown here is derived from an EMBL/GenBank/DDBJ whole genome shotgun (WGS) entry which is preliminary data.</text>
</comment>
<proteinExistence type="predicted"/>
<keyword evidence="2" id="KW-1133">Transmembrane helix</keyword>
<evidence type="ECO:0000313" key="4">
    <source>
        <dbReference type="Proteomes" id="UP001596364"/>
    </source>
</evidence>
<dbReference type="RefSeq" id="WP_131259340.1">
    <property type="nucleotide sequence ID" value="NZ_JBHSUS010000001.1"/>
</dbReference>
<dbReference type="InterPro" id="IPR007813">
    <property type="entry name" value="PilN"/>
</dbReference>
<keyword evidence="4" id="KW-1185">Reference proteome</keyword>
<reference evidence="4" key="1">
    <citation type="journal article" date="2019" name="Int. J. Syst. Evol. Microbiol.">
        <title>The Global Catalogue of Microorganisms (GCM) 10K type strain sequencing project: providing services to taxonomists for standard genome sequencing and annotation.</title>
        <authorList>
            <consortium name="The Broad Institute Genomics Platform"/>
            <consortium name="The Broad Institute Genome Sequencing Center for Infectious Disease"/>
            <person name="Wu L."/>
            <person name="Ma J."/>
        </authorList>
    </citation>
    <scope>NUCLEOTIDE SEQUENCE [LARGE SCALE GENOMIC DNA]</scope>
    <source>
        <strain evidence="4">CGMCC 1.16031</strain>
    </source>
</reference>
<evidence type="ECO:0000313" key="3">
    <source>
        <dbReference type="EMBL" id="MFC6438778.1"/>
    </source>
</evidence>
<name>A0ABW1XFE9_9ALTE</name>
<keyword evidence="1" id="KW-0175">Coiled coil</keyword>
<evidence type="ECO:0000256" key="2">
    <source>
        <dbReference type="SAM" id="Phobius"/>
    </source>
</evidence>
<sequence length="203" mass="22731">MAHINLLPWREKQRQAKKKEYLGILGLVAFGAFAVMYLVGMTIDHMIDNQRHRNQFMQTQIAGLDAQIAKIKDIKEKKAAIEQQMALIEQLQTSRNVAAHVLDELAKIVPAGVSFKSLKRTNNQIEVQGQSESNNRLAEFMRQLQNSEVFDREDLSSIRASQDAGGAVSDFKITFHVSNKVAPDLTLAENKADDKKGKKGGKK</sequence>
<dbReference type="Pfam" id="PF05137">
    <property type="entry name" value="PilN"/>
    <property type="match status" value="1"/>
</dbReference>
<keyword evidence="2" id="KW-0812">Transmembrane</keyword>